<protein>
    <submittedName>
        <fullName evidence="3">CubicO group peptidase (Beta-lactamase class C family)</fullName>
    </submittedName>
</protein>
<dbReference type="AlphaFoldDB" id="A0A7W6NQD2"/>
<reference evidence="3 4" key="1">
    <citation type="submission" date="2020-08" db="EMBL/GenBank/DDBJ databases">
        <title>Genomic Encyclopedia of Type Strains, Phase IV (KMG-IV): sequencing the most valuable type-strain genomes for metagenomic binning, comparative biology and taxonomic classification.</title>
        <authorList>
            <person name="Goeker M."/>
        </authorList>
    </citation>
    <scope>NUCLEOTIDE SEQUENCE [LARGE SCALE GENOMIC DNA]</scope>
    <source>
        <strain evidence="3 4">DSM 23960</strain>
    </source>
</reference>
<dbReference type="EMBL" id="JACIDM010000002">
    <property type="protein sequence ID" value="MBB4083464.1"/>
    <property type="molecule type" value="Genomic_DNA"/>
</dbReference>
<dbReference type="InterPro" id="IPR050491">
    <property type="entry name" value="AmpC-like"/>
</dbReference>
<dbReference type="SUPFAM" id="SSF56601">
    <property type="entry name" value="beta-lactamase/transpeptidase-like"/>
    <property type="match status" value="1"/>
</dbReference>
<dbReference type="RefSeq" id="WP_183204555.1">
    <property type="nucleotide sequence ID" value="NZ_BAAAER010000009.1"/>
</dbReference>
<evidence type="ECO:0000313" key="3">
    <source>
        <dbReference type="EMBL" id="MBB4083464.1"/>
    </source>
</evidence>
<dbReference type="PANTHER" id="PTHR46825:SF7">
    <property type="entry name" value="D-ALANYL-D-ALANINE CARBOXYPEPTIDASE"/>
    <property type="match status" value="1"/>
</dbReference>
<dbReference type="PANTHER" id="PTHR46825">
    <property type="entry name" value="D-ALANYL-D-ALANINE-CARBOXYPEPTIDASE/ENDOPEPTIDASE AMPH"/>
    <property type="match status" value="1"/>
</dbReference>
<dbReference type="Pfam" id="PF00144">
    <property type="entry name" value="Beta-lactamase"/>
    <property type="match status" value="1"/>
</dbReference>
<sequence>MLNRRDALGLTAAAAALPATALARPADPWTSVRDAAALAVRDQMTPGMQLSAWSGSTPLFSEAFGSADLEAGAAMAPASVVRIGSATKTFTAATVLKLQAEGLLSIQDPLARFLPDFPRAADITLERLLNHTAGLSNYTDEGTLEDMFRTLATPRSTTQMVDFLAAQPKLQRVEPGAEWHYSNTGYILLGAVIEKATGQSLQDAMASRLFSPLGLTASAVDDETEVVRGRAAAYTNLPGASGFAHAAFVSMSAIGGSGAMRSSADDLCRWFTLLLGGQALPPDALRQALTPATLAGGDPTLDLGDPVQYGLGLFLPLPGQPRIVTHTGTIMGFMTYVGADLDTGITTAVVFNTDSGFHGPNGVRTRMRNIREALRTAAVAATA</sequence>
<dbReference type="PROSITE" id="PS51318">
    <property type="entry name" value="TAT"/>
    <property type="match status" value="1"/>
</dbReference>
<dbReference type="InterPro" id="IPR001466">
    <property type="entry name" value="Beta-lactam-related"/>
</dbReference>
<evidence type="ECO:0000259" key="2">
    <source>
        <dbReference type="Pfam" id="PF00144"/>
    </source>
</evidence>
<keyword evidence="4" id="KW-1185">Reference proteome</keyword>
<proteinExistence type="predicted"/>
<feature type="signal peptide" evidence="1">
    <location>
        <begin position="1"/>
        <end position="23"/>
    </location>
</feature>
<dbReference type="Proteomes" id="UP000529946">
    <property type="component" value="Unassembled WGS sequence"/>
</dbReference>
<organism evidence="3 4">
    <name type="scientific">Brevundimonas lenta</name>
    <dbReference type="NCBI Taxonomy" id="424796"/>
    <lineage>
        <taxon>Bacteria</taxon>
        <taxon>Pseudomonadati</taxon>
        <taxon>Pseudomonadota</taxon>
        <taxon>Alphaproteobacteria</taxon>
        <taxon>Caulobacterales</taxon>
        <taxon>Caulobacteraceae</taxon>
        <taxon>Brevundimonas</taxon>
    </lineage>
</organism>
<keyword evidence="1" id="KW-0732">Signal</keyword>
<evidence type="ECO:0000313" key="4">
    <source>
        <dbReference type="Proteomes" id="UP000529946"/>
    </source>
</evidence>
<accession>A0A7W6NQD2</accession>
<gene>
    <name evidence="3" type="ORF">GGR12_002330</name>
</gene>
<name>A0A7W6NQD2_9CAUL</name>
<dbReference type="Gene3D" id="3.40.710.10">
    <property type="entry name" value="DD-peptidase/beta-lactamase superfamily"/>
    <property type="match status" value="1"/>
</dbReference>
<evidence type="ECO:0000256" key="1">
    <source>
        <dbReference type="SAM" id="SignalP"/>
    </source>
</evidence>
<feature type="domain" description="Beta-lactamase-related" evidence="2">
    <location>
        <begin position="40"/>
        <end position="356"/>
    </location>
</feature>
<feature type="chain" id="PRO_5031234831" evidence="1">
    <location>
        <begin position="24"/>
        <end position="383"/>
    </location>
</feature>
<dbReference type="InterPro" id="IPR006311">
    <property type="entry name" value="TAT_signal"/>
</dbReference>
<dbReference type="InterPro" id="IPR012338">
    <property type="entry name" value="Beta-lactam/transpept-like"/>
</dbReference>
<comment type="caution">
    <text evidence="3">The sequence shown here is derived from an EMBL/GenBank/DDBJ whole genome shotgun (WGS) entry which is preliminary data.</text>
</comment>